<reference evidence="6 7" key="1">
    <citation type="submission" date="2018-08" db="EMBL/GenBank/DDBJ databases">
        <title>Genomic investigation of the strawberry pathogen Phytophthora fragariae indicates pathogenicity is determined by transcriptional variation in three key races.</title>
        <authorList>
            <person name="Adams T.M."/>
            <person name="Armitage A.D."/>
            <person name="Sobczyk M.K."/>
            <person name="Bates H.J."/>
            <person name="Dunwell J.M."/>
            <person name="Nellist C.F."/>
            <person name="Harrison R.J."/>
        </authorList>
    </citation>
    <scope>NUCLEOTIDE SEQUENCE [LARGE SCALE GENOMIC DNA]</scope>
    <source>
        <strain evidence="6 7">NOV-71</strain>
    </source>
</reference>
<comment type="similarity">
    <text evidence="2 5">Belongs to the RxLR effector family.</text>
</comment>
<dbReference type="GO" id="GO:0005576">
    <property type="term" value="C:extracellular region"/>
    <property type="evidence" value="ECO:0007669"/>
    <property type="project" value="UniProtKB-SubCell"/>
</dbReference>
<organism evidence="6 7">
    <name type="scientific">Phytophthora fragariae</name>
    <dbReference type="NCBI Taxonomy" id="53985"/>
    <lineage>
        <taxon>Eukaryota</taxon>
        <taxon>Sar</taxon>
        <taxon>Stramenopiles</taxon>
        <taxon>Oomycota</taxon>
        <taxon>Peronosporomycetes</taxon>
        <taxon>Peronosporales</taxon>
        <taxon>Peronosporaceae</taxon>
        <taxon>Phytophthora</taxon>
    </lineage>
</organism>
<keyword evidence="3 5" id="KW-0964">Secreted</keyword>
<dbReference type="EMBL" id="QXFZ01003385">
    <property type="protein sequence ID" value="KAE9069415.1"/>
    <property type="molecule type" value="Genomic_DNA"/>
</dbReference>
<feature type="chain" id="PRO_5028505957" description="RxLR effector protein" evidence="5">
    <location>
        <begin position="21"/>
        <end position="155"/>
    </location>
</feature>
<keyword evidence="4 5" id="KW-0732">Signal</keyword>
<dbReference type="Proteomes" id="UP000441208">
    <property type="component" value="Unassembled WGS sequence"/>
</dbReference>
<evidence type="ECO:0000256" key="2">
    <source>
        <dbReference type="ARBA" id="ARBA00010400"/>
    </source>
</evidence>
<name>A0A6A3Q578_9STRA</name>
<evidence type="ECO:0000313" key="7">
    <source>
        <dbReference type="Proteomes" id="UP000441208"/>
    </source>
</evidence>
<proteinExistence type="inferred from homology"/>
<feature type="signal peptide" evidence="5">
    <location>
        <begin position="1"/>
        <end position="20"/>
    </location>
</feature>
<gene>
    <name evidence="6" type="ORF">PF007_g27328</name>
</gene>
<evidence type="ECO:0000313" key="6">
    <source>
        <dbReference type="EMBL" id="KAE9069415.1"/>
    </source>
</evidence>
<dbReference type="Pfam" id="PF16810">
    <property type="entry name" value="RXLR"/>
    <property type="match status" value="1"/>
</dbReference>
<accession>A0A6A3Q578</accession>
<dbReference type="AlphaFoldDB" id="A0A6A3Q578"/>
<comment type="caution">
    <text evidence="6">The sequence shown here is derived from an EMBL/GenBank/DDBJ whole genome shotgun (WGS) entry which is preliminary data.</text>
</comment>
<evidence type="ECO:0000256" key="4">
    <source>
        <dbReference type="ARBA" id="ARBA00022729"/>
    </source>
</evidence>
<comment type="domain">
    <text evidence="5">The RxLR-dEER motif acts to carry the protein into the host cell cytoplasm through binding to cell surface phosphatidylinositol-3-phosphate.</text>
</comment>
<evidence type="ECO:0000256" key="1">
    <source>
        <dbReference type="ARBA" id="ARBA00004613"/>
    </source>
</evidence>
<comment type="function">
    <text evidence="5">Effector that suppresses plant defense responses during pathogen infection.</text>
</comment>
<sequence length="155" mass="17361">MRLSQVLVVVMASFLAASEAHSTSNHVKLSEVAKPSAPSQRFLRTHHQIVEEEDDSSEERITARQMEKLQAYAEAEVAPNKPGNSAVFVHLKEASGGLWRIMKELNHFTMNVFSKIGFEVELDTLKNTFDQGGDHEFLEASSVACGMRIQTLMWL</sequence>
<protein>
    <recommendedName>
        <fullName evidence="5">RxLR effector protein</fullName>
    </recommendedName>
</protein>
<evidence type="ECO:0000256" key="3">
    <source>
        <dbReference type="ARBA" id="ARBA00022525"/>
    </source>
</evidence>
<dbReference type="InterPro" id="IPR031825">
    <property type="entry name" value="RXLR"/>
</dbReference>
<evidence type="ECO:0000256" key="5">
    <source>
        <dbReference type="RuleBase" id="RU367124"/>
    </source>
</evidence>
<comment type="subcellular location">
    <subcellularLocation>
        <location evidence="1 5">Secreted</location>
    </subcellularLocation>
</comment>